<proteinExistence type="predicted"/>
<evidence type="ECO:0000313" key="2">
    <source>
        <dbReference type="Proteomes" id="UP001519273"/>
    </source>
</evidence>
<accession>A0ABS4H3L6</accession>
<name>A0ABS4H3L6_9BACL</name>
<dbReference type="Gene3D" id="1.20.120.450">
    <property type="entry name" value="dinb family like domain"/>
    <property type="match status" value="1"/>
</dbReference>
<evidence type="ECO:0000313" key="1">
    <source>
        <dbReference type="EMBL" id="MBP1937123.1"/>
    </source>
</evidence>
<sequence length="77" mass="9132">MDLRYPVGQFTFDGEITSTQIESWIQEIEEAPRILRETVKDLQDEQLDTPYRPGGWSRIWKIDGQNFLILSCQLRFL</sequence>
<organism evidence="1 2">
    <name type="scientific">Paenibacillus sediminis</name>
    <dbReference type="NCBI Taxonomy" id="664909"/>
    <lineage>
        <taxon>Bacteria</taxon>
        <taxon>Bacillati</taxon>
        <taxon>Bacillota</taxon>
        <taxon>Bacilli</taxon>
        <taxon>Bacillales</taxon>
        <taxon>Paenibacillaceae</taxon>
        <taxon>Paenibacillus</taxon>
    </lineage>
</organism>
<gene>
    <name evidence="1" type="ORF">J2Z20_002016</name>
</gene>
<comment type="caution">
    <text evidence="1">The sequence shown here is derived from an EMBL/GenBank/DDBJ whole genome shotgun (WGS) entry which is preliminary data.</text>
</comment>
<dbReference type="SUPFAM" id="SSF109854">
    <property type="entry name" value="DinB/YfiT-like putative metalloenzymes"/>
    <property type="match status" value="1"/>
</dbReference>
<keyword evidence="2" id="KW-1185">Reference proteome</keyword>
<dbReference type="EMBL" id="JAGGKP010000004">
    <property type="protein sequence ID" value="MBP1937123.1"/>
    <property type="molecule type" value="Genomic_DNA"/>
</dbReference>
<reference evidence="1 2" key="1">
    <citation type="submission" date="2021-03" db="EMBL/GenBank/DDBJ databases">
        <title>Genomic Encyclopedia of Type Strains, Phase IV (KMG-IV): sequencing the most valuable type-strain genomes for metagenomic binning, comparative biology and taxonomic classification.</title>
        <authorList>
            <person name="Goeker M."/>
        </authorList>
    </citation>
    <scope>NUCLEOTIDE SEQUENCE [LARGE SCALE GENOMIC DNA]</scope>
    <source>
        <strain evidence="1 2">DSM 23491</strain>
    </source>
</reference>
<dbReference type="InterPro" id="IPR034660">
    <property type="entry name" value="DinB/YfiT-like"/>
</dbReference>
<dbReference type="Proteomes" id="UP001519273">
    <property type="component" value="Unassembled WGS sequence"/>
</dbReference>
<protein>
    <submittedName>
        <fullName evidence="1">Uncharacterized protein</fullName>
    </submittedName>
</protein>